<keyword evidence="1" id="KW-1133">Transmembrane helix</keyword>
<keyword evidence="3" id="KW-1185">Reference proteome</keyword>
<proteinExistence type="predicted"/>
<dbReference type="RefSeq" id="WP_121133982.1">
    <property type="nucleotide sequence ID" value="NZ_JBHUFK010000035.1"/>
</dbReference>
<dbReference type="Proteomes" id="UP000281813">
    <property type="component" value="Unassembled WGS sequence"/>
</dbReference>
<organism evidence="2 3">
    <name type="scientific">Oceanobacillus bengalensis</name>
    <dbReference type="NCBI Taxonomy" id="1435466"/>
    <lineage>
        <taxon>Bacteria</taxon>
        <taxon>Bacillati</taxon>
        <taxon>Bacillota</taxon>
        <taxon>Bacilli</taxon>
        <taxon>Bacillales</taxon>
        <taxon>Bacillaceae</taxon>
        <taxon>Oceanobacillus</taxon>
    </lineage>
</organism>
<reference evidence="2 3" key="1">
    <citation type="journal article" date="2015" name="Antonie Van Leeuwenhoek">
        <title>Oceanobacillus bengalensis sp. nov., a bacterium isolated from seawater of the Bay of Bengal.</title>
        <authorList>
            <person name="Yongchang O."/>
            <person name="Xiang W."/>
            <person name="Wang G."/>
        </authorList>
    </citation>
    <scope>NUCLEOTIDE SEQUENCE [LARGE SCALE GENOMIC DNA]</scope>
    <source>
        <strain evidence="2 3">MCCC 1K00260</strain>
    </source>
</reference>
<feature type="transmembrane region" description="Helical" evidence="1">
    <location>
        <begin position="66"/>
        <end position="88"/>
    </location>
</feature>
<dbReference type="AlphaFoldDB" id="A0A494YSZ7"/>
<accession>A0A494YSZ7</accession>
<dbReference type="OrthoDB" id="2989649at2"/>
<evidence type="ECO:0000256" key="1">
    <source>
        <dbReference type="SAM" id="Phobius"/>
    </source>
</evidence>
<name>A0A494YSZ7_9BACI</name>
<protein>
    <submittedName>
        <fullName evidence="2">Uncharacterized protein</fullName>
    </submittedName>
</protein>
<keyword evidence="1" id="KW-0812">Transmembrane</keyword>
<comment type="caution">
    <text evidence="2">The sequence shown here is derived from an EMBL/GenBank/DDBJ whole genome shotgun (WGS) entry which is preliminary data.</text>
</comment>
<feature type="transmembrane region" description="Helical" evidence="1">
    <location>
        <begin position="138"/>
        <end position="160"/>
    </location>
</feature>
<sequence length="175" mass="20013">MKRDERVNYQNTSFLGMLRINKISSLTVKNLGFYLGLILTIIFYYYCRNLSNDLIRKLADYMTNVLPSVSATLLGIIIAGLAIIVALSTGNIYNHLLENRTLQKLLFPFWYAASLWGVLILLLLVLKVLLLISTMKVIFIGIILIIFFLNYALFGTMALIGNRIRIMIYLAQIKR</sequence>
<feature type="transmembrane region" description="Helical" evidence="1">
    <location>
        <begin position="26"/>
        <end position="46"/>
    </location>
</feature>
<gene>
    <name evidence="2" type="ORF">D8M05_17105</name>
</gene>
<keyword evidence="1" id="KW-0472">Membrane</keyword>
<evidence type="ECO:0000313" key="3">
    <source>
        <dbReference type="Proteomes" id="UP000281813"/>
    </source>
</evidence>
<dbReference type="EMBL" id="RBZO01000035">
    <property type="protein sequence ID" value="RKQ13216.1"/>
    <property type="molecule type" value="Genomic_DNA"/>
</dbReference>
<evidence type="ECO:0000313" key="2">
    <source>
        <dbReference type="EMBL" id="RKQ13216.1"/>
    </source>
</evidence>
<feature type="transmembrane region" description="Helical" evidence="1">
    <location>
        <begin position="109"/>
        <end position="132"/>
    </location>
</feature>